<feature type="domain" description="Hemerythrin-like" evidence="2">
    <location>
        <begin position="53"/>
        <end position="144"/>
    </location>
</feature>
<accession>A0AAD6XYL0</accession>
<proteinExistence type="predicted"/>
<dbReference type="AlphaFoldDB" id="A0AAD6XYL0"/>
<comment type="caution">
    <text evidence="3">The sequence shown here is derived from an EMBL/GenBank/DDBJ whole genome shotgun (WGS) entry which is preliminary data.</text>
</comment>
<dbReference type="PANTHER" id="PTHR38048:SF2">
    <property type="entry name" value="HEMERYTHRIN-LIKE DOMAIN-CONTAINING PROTEIN"/>
    <property type="match status" value="1"/>
</dbReference>
<dbReference type="Pfam" id="PF01814">
    <property type="entry name" value="Hemerythrin"/>
    <property type="match status" value="1"/>
</dbReference>
<dbReference type="PANTHER" id="PTHR38048">
    <property type="entry name" value="EXPRESSED PROTEIN"/>
    <property type="match status" value="1"/>
</dbReference>
<evidence type="ECO:0000256" key="1">
    <source>
        <dbReference type="SAM" id="MobiDB-lite"/>
    </source>
</evidence>
<keyword evidence="4" id="KW-1185">Reference proteome</keyword>
<dbReference type="CDD" id="cd12108">
    <property type="entry name" value="Hr-like"/>
    <property type="match status" value="1"/>
</dbReference>
<protein>
    <recommendedName>
        <fullName evidence="2">Hemerythrin-like domain-containing protein</fullName>
    </recommendedName>
</protein>
<gene>
    <name evidence="3" type="ORF">GGX14DRAFT_620515</name>
</gene>
<dbReference type="Gene3D" id="1.20.120.520">
    <property type="entry name" value="nmb1532 protein domain like"/>
    <property type="match status" value="1"/>
</dbReference>
<sequence>MPAPYPLLDMPPGDFKNMFDYQSINMAAAHNTFIQGINSMVYHAPNVAGDKVQPFIVFSLTVIDIIHHHHDMEEGFYFPELEKKLGKGALAPSVEQHHTFVPQVVQLKKYLEDIKAGKEAYDGPLIVEKIHSFSDVMIQHLNEEIPALESSRMRAVFTEKELKDIDSAFMKRALANVDFSTTLPLSVDRSWRAYRNELSSNKERIAGEEICIADETEDRLDTSVPVAGADSIARGSRGNALLGLRPLAVCSPPLVYVVQQVDGSTGKTCADLEGPRSECKSKYTIRRRLRAWASTACTSALRVMLSSSLVVDAPQPSLASSSPSSSSSSSALLALTAPPIHVVPSKLISCPVVSAANACATSVLAKAGSGSPRTRRAAARSPEASARPVPACVAPAHSERVCPPTRRSHFVFVAAAQPPRRRRHSRCKLCWHRPLPRLGPGIIPPGSRKQVEWRFAAVRVSPPPLSALHPFVSSLRVRAIASGGTTGSGDWRLVLAWAAHRNHLGRSACAQHRVKVEIPAAPVIGPEHAACFHLSPPGGEGVNSEGSRRRRSRACEREAVFKGISPSKSTRVAPGSCGPPECDLQRTSAQAHSLAKSAAGPPTKSATGPPTPAARSIPPGTGSRK</sequence>
<dbReference type="EMBL" id="JARJCW010000226">
    <property type="protein sequence ID" value="KAJ7185096.1"/>
    <property type="molecule type" value="Genomic_DNA"/>
</dbReference>
<reference evidence="3" key="1">
    <citation type="submission" date="2023-03" db="EMBL/GenBank/DDBJ databases">
        <title>Massive genome expansion in bonnet fungi (Mycena s.s.) driven by repeated elements and novel gene families across ecological guilds.</title>
        <authorList>
            <consortium name="Lawrence Berkeley National Laboratory"/>
            <person name="Harder C.B."/>
            <person name="Miyauchi S."/>
            <person name="Viragh M."/>
            <person name="Kuo A."/>
            <person name="Thoen E."/>
            <person name="Andreopoulos B."/>
            <person name="Lu D."/>
            <person name="Skrede I."/>
            <person name="Drula E."/>
            <person name="Henrissat B."/>
            <person name="Morin E."/>
            <person name="Kohler A."/>
            <person name="Barry K."/>
            <person name="LaButti K."/>
            <person name="Morin E."/>
            <person name="Salamov A."/>
            <person name="Lipzen A."/>
            <person name="Mereny Z."/>
            <person name="Hegedus B."/>
            <person name="Baldrian P."/>
            <person name="Stursova M."/>
            <person name="Weitz H."/>
            <person name="Taylor A."/>
            <person name="Grigoriev I.V."/>
            <person name="Nagy L.G."/>
            <person name="Martin F."/>
            <person name="Kauserud H."/>
        </authorList>
    </citation>
    <scope>NUCLEOTIDE SEQUENCE</scope>
    <source>
        <strain evidence="3">9144</strain>
    </source>
</reference>
<feature type="region of interest" description="Disordered" evidence="1">
    <location>
        <begin position="565"/>
        <end position="625"/>
    </location>
</feature>
<evidence type="ECO:0000259" key="2">
    <source>
        <dbReference type="Pfam" id="PF01814"/>
    </source>
</evidence>
<dbReference type="InterPro" id="IPR012312">
    <property type="entry name" value="Hemerythrin-like"/>
</dbReference>
<dbReference type="Proteomes" id="UP001219525">
    <property type="component" value="Unassembled WGS sequence"/>
</dbReference>
<evidence type="ECO:0000313" key="4">
    <source>
        <dbReference type="Proteomes" id="UP001219525"/>
    </source>
</evidence>
<evidence type="ECO:0000313" key="3">
    <source>
        <dbReference type="EMBL" id="KAJ7185096.1"/>
    </source>
</evidence>
<name>A0AAD6XYL0_9AGAR</name>
<dbReference type="InterPro" id="IPR053206">
    <property type="entry name" value="Dimeric_xanthone_biosynth"/>
</dbReference>
<organism evidence="3 4">
    <name type="scientific">Mycena pura</name>
    <dbReference type="NCBI Taxonomy" id="153505"/>
    <lineage>
        <taxon>Eukaryota</taxon>
        <taxon>Fungi</taxon>
        <taxon>Dikarya</taxon>
        <taxon>Basidiomycota</taxon>
        <taxon>Agaricomycotina</taxon>
        <taxon>Agaricomycetes</taxon>
        <taxon>Agaricomycetidae</taxon>
        <taxon>Agaricales</taxon>
        <taxon>Marasmiineae</taxon>
        <taxon>Mycenaceae</taxon>
        <taxon>Mycena</taxon>
    </lineage>
</organism>